<evidence type="ECO:0000313" key="2">
    <source>
        <dbReference type="WBParaSite" id="nRc.2.0.1.t46831-RA"/>
    </source>
</evidence>
<dbReference type="AlphaFoldDB" id="A0A915LAP6"/>
<dbReference type="Proteomes" id="UP000887565">
    <property type="component" value="Unplaced"/>
</dbReference>
<protein>
    <submittedName>
        <fullName evidence="2">LAGLIDADG endonuclease</fullName>
    </submittedName>
</protein>
<organism evidence="1 2">
    <name type="scientific">Romanomermis culicivorax</name>
    <name type="common">Nematode worm</name>
    <dbReference type="NCBI Taxonomy" id="13658"/>
    <lineage>
        <taxon>Eukaryota</taxon>
        <taxon>Metazoa</taxon>
        <taxon>Ecdysozoa</taxon>
        <taxon>Nematoda</taxon>
        <taxon>Enoplea</taxon>
        <taxon>Dorylaimia</taxon>
        <taxon>Mermithida</taxon>
        <taxon>Mermithoidea</taxon>
        <taxon>Mermithidae</taxon>
        <taxon>Romanomermis</taxon>
    </lineage>
</organism>
<proteinExistence type="predicted"/>
<name>A0A915LAP6_ROMCU</name>
<evidence type="ECO:0000313" key="1">
    <source>
        <dbReference type="Proteomes" id="UP000887565"/>
    </source>
</evidence>
<accession>A0A915LAP6</accession>
<keyword evidence="1" id="KW-1185">Reference proteome</keyword>
<reference evidence="2" key="1">
    <citation type="submission" date="2022-11" db="UniProtKB">
        <authorList>
            <consortium name="WormBaseParasite"/>
        </authorList>
    </citation>
    <scope>IDENTIFICATION</scope>
</reference>
<dbReference type="WBParaSite" id="nRc.2.0.1.t46831-RA">
    <property type="protein sequence ID" value="nRc.2.0.1.t46831-RA"/>
    <property type="gene ID" value="nRc.2.0.1.g46831"/>
</dbReference>
<sequence length="133" mass="15231">MDDIYENNNTNCYTGFQLNSKCLRILTIPELSGKTMDAKETGRTGVFSKDSKAFLFSTNNLKTKSLYKRNKYLIILRINQKTVDFQKVFQVINVILRYGGATINSVERLRAGRGVQLETITGEKRWRTKILGV</sequence>